<dbReference type="InParanoid" id="A0A3N4KZP8"/>
<proteinExistence type="predicted"/>
<accession>A0A3N4KZP8</accession>
<reference evidence="1 2" key="1">
    <citation type="journal article" date="2018" name="Nat. Ecol. Evol.">
        <title>Pezizomycetes genomes reveal the molecular basis of ectomycorrhizal truffle lifestyle.</title>
        <authorList>
            <person name="Murat C."/>
            <person name="Payen T."/>
            <person name="Noel B."/>
            <person name="Kuo A."/>
            <person name="Morin E."/>
            <person name="Chen J."/>
            <person name="Kohler A."/>
            <person name="Krizsan K."/>
            <person name="Balestrini R."/>
            <person name="Da Silva C."/>
            <person name="Montanini B."/>
            <person name="Hainaut M."/>
            <person name="Levati E."/>
            <person name="Barry K.W."/>
            <person name="Belfiori B."/>
            <person name="Cichocki N."/>
            <person name="Clum A."/>
            <person name="Dockter R.B."/>
            <person name="Fauchery L."/>
            <person name="Guy J."/>
            <person name="Iotti M."/>
            <person name="Le Tacon F."/>
            <person name="Lindquist E.A."/>
            <person name="Lipzen A."/>
            <person name="Malagnac F."/>
            <person name="Mello A."/>
            <person name="Molinier V."/>
            <person name="Miyauchi S."/>
            <person name="Poulain J."/>
            <person name="Riccioni C."/>
            <person name="Rubini A."/>
            <person name="Sitrit Y."/>
            <person name="Splivallo R."/>
            <person name="Traeger S."/>
            <person name="Wang M."/>
            <person name="Zifcakova L."/>
            <person name="Wipf D."/>
            <person name="Zambonelli A."/>
            <person name="Paolocci F."/>
            <person name="Nowrousian M."/>
            <person name="Ottonello S."/>
            <person name="Baldrian P."/>
            <person name="Spatafora J.W."/>
            <person name="Henrissat B."/>
            <person name="Nagy L.G."/>
            <person name="Aury J.M."/>
            <person name="Wincker P."/>
            <person name="Grigoriev I.V."/>
            <person name="Bonfante P."/>
            <person name="Martin F.M."/>
        </authorList>
    </citation>
    <scope>NUCLEOTIDE SEQUENCE [LARGE SCALE GENOMIC DNA]</scope>
    <source>
        <strain evidence="1 2">CCBAS932</strain>
    </source>
</reference>
<evidence type="ECO:0000313" key="2">
    <source>
        <dbReference type="Proteomes" id="UP000277580"/>
    </source>
</evidence>
<gene>
    <name evidence="1" type="ORF">P167DRAFT_562450</name>
</gene>
<name>A0A3N4KZP8_9PEZI</name>
<dbReference type="EMBL" id="ML119110">
    <property type="protein sequence ID" value="RPB16016.1"/>
    <property type="molecule type" value="Genomic_DNA"/>
</dbReference>
<protein>
    <submittedName>
        <fullName evidence="1">Uncharacterized protein</fullName>
    </submittedName>
</protein>
<sequence>MHYRIRPSLTNISTQELVVVGSKNEEQAADPKIRRLWEDQQTQKSDPEPLYFMRRPKSAFLTDFVVEFVEFGCQYVFIASNGLGQWYYDPIIVAEEELGLSLPAAVKTISHPFYSEDLVRVTVGLHKSLMILLLAGGKFGDWTFCHQPKSHYHQVLKVFWNLELYTEDLGKVWGTQDRPEIGYTTHVVCGSARLVDIFDALCGEKVKDKDELFLTDVPTYYDLVRYNYMRAAGTDRPMLKMVIGKSYSYYQGRVEQLWLCDLGWKVHVVDSAAWVVPSRRTWLEQSTKPYNPNNKDVVVNNGAKKG</sequence>
<dbReference type="OrthoDB" id="5280345at2759"/>
<dbReference type="Proteomes" id="UP000277580">
    <property type="component" value="Unassembled WGS sequence"/>
</dbReference>
<organism evidence="1 2">
    <name type="scientific">Morchella conica CCBAS932</name>
    <dbReference type="NCBI Taxonomy" id="1392247"/>
    <lineage>
        <taxon>Eukaryota</taxon>
        <taxon>Fungi</taxon>
        <taxon>Dikarya</taxon>
        <taxon>Ascomycota</taxon>
        <taxon>Pezizomycotina</taxon>
        <taxon>Pezizomycetes</taxon>
        <taxon>Pezizales</taxon>
        <taxon>Morchellaceae</taxon>
        <taxon>Morchella</taxon>
    </lineage>
</organism>
<evidence type="ECO:0000313" key="1">
    <source>
        <dbReference type="EMBL" id="RPB16016.1"/>
    </source>
</evidence>
<keyword evidence="2" id="KW-1185">Reference proteome</keyword>
<dbReference type="AlphaFoldDB" id="A0A3N4KZP8"/>